<name>A0A8S3GNR3_9BILA</name>
<reference evidence="1" key="1">
    <citation type="submission" date="2021-02" db="EMBL/GenBank/DDBJ databases">
        <authorList>
            <person name="Nowell W R."/>
        </authorList>
    </citation>
    <scope>NUCLEOTIDE SEQUENCE</scope>
</reference>
<evidence type="ECO:0000313" key="2">
    <source>
        <dbReference type="Proteomes" id="UP000681720"/>
    </source>
</evidence>
<organism evidence="1 2">
    <name type="scientific">Rotaria magnacalcarata</name>
    <dbReference type="NCBI Taxonomy" id="392030"/>
    <lineage>
        <taxon>Eukaryota</taxon>
        <taxon>Metazoa</taxon>
        <taxon>Spiralia</taxon>
        <taxon>Gnathifera</taxon>
        <taxon>Rotifera</taxon>
        <taxon>Eurotatoria</taxon>
        <taxon>Bdelloidea</taxon>
        <taxon>Philodinida</taxon>
        <taxon>Philodinidae</taxon>
        <taxon>Rotaria</taxon>
    </lineage>
</organism>
<accession>A0A8S3GNR3</accession>
<protein>
    <submittedName>
        <fullName evidence="1">Uncharacterized protein</fullName>
    </submittedName>
</protein>
<dbReference type="Proteomes" id="UP000681720">
    <property type="component" value="Unassembled WGS sequence"/>
</dbReference>
<comment type="caution">
    <text evidence="1">The sequence shown here is derived from an EMBL/GenBank/DDBJ whole genome shotgun (WGS) entry which is preliminary data.</text>
</comment>
<evidence type="ECO:0000313" key="1">
    <source>
        <dbReference type="EMBL" id="CAF5167690.1"/>
    </source>
</evidence>
<gene>
    <name evidence="1" type="ORF">GIL414_LOCUS66451</name>
</gene>
<dbReference type="EMBL" id="CAJOBJ010312720">
    <property type="protein sequence ID" value="CAF5167690.1"/>
    <property type="molecule type" value="Genomic_DNA"/>
</dbReference>
<dbReference type="AlphaFoldDB" id="A0A8S3GNR3"/>
<sequence>MSNLFLSGILIEGKLLNQEFDAQQMGDELKCCKSDEEIKRCAARLYSAESFLYKLLSQTLINEGMSKIETLGPLCHLLNANMYCDVSDKEQIVYRGENLTDGILEEYKKSY</sequence>
<proteinExistence type="predicted"/>